<dbReference type="Proteomes" id="UP000243459">
    <property type="component" value="Chromosome 1"/>
</dbReference>
<evidence type="ECO:0000259" key="8">
    <source>
        <dbReference type="PROSITE" id="PS50071"/>
    </source>
</evidence>
<evidence type="ECO:0000256" key="3">
    <source>
        <dbReference type="ARBA" id="ARBA00023155"/>
    </source>
</evidence>
<feature type="compositionally biased region" description="Basic and acidic residues" evidence="7">
    <location>
        <begin position="29"/>
        <end position="41"/>
    </location>
</feature>
<reference evidence="10" key="1">
    <citation type="journal article" date="2017" name="Nat. Commun.">
        <title>The asparagus genome sheds light on the origin and evolution of a young Y chromosome.</title>
        <authorList>
            <person name="Harkess A."/>
            <person name="Zhou J."/>
            <person name="Xu C."/>
            <person name="Bowers J.E."/>
            <person name="Van der Hulst R."/>
            <person name="Ayyampalayam S."/>
            <person name="Mercati F."/>
            <person name="Riccardi P."/>
            <person name="McKain M.R."/>
            <person name="Kakrana A."/>
            <person name="Tang H."/>
            <person name="Ray J."/>
            <person name="Groenendijk J."/>
            <person name="Arikit S."/>
            <person name="Mathioni S.M."/>
            <person name="Nakano M."/>
            <person name="Shan H."/>
            <person name="Telgmann-Rauber A."/>
            <person name="Kanno A."/>
            <person name="Yue Z."/>
            <person name="Chen H."/>
            <person name="Li W."/>
            <person name="Chen Y."/>
            <person name="Xu X."/>
            <person name="Zhang Y."/>
            <person name="Luo S."/>
            <person name="Chen H."/>
            <person name="Gao J."/>
            <person name="Mao Z."/>
            <person name="Pires J.C."/>
            <person name="Luo M."/>
            <person name="Kudrna D."/>
            <person name="Wing R.A."/>
            <person name="Meyers B.C."/>
            <person name="Yi K."/>
            <person name="Kong H."/>
            <person name="Lavrijsen P."/>
            <person name="Sunseri F."/>
            <person name="Falavigna A."/>
            <person name="Ye Y."/>
            <person name="Leebens-Mack J.H."/>
            <person name="Chen G."/>
        </authorList>
    </citation>
    <scope>NUCLEOTIDE SEQUENCE [LARGE SCALE GENOMIC DNA]</scope>
    <source>
        <strain evidence="10">cv. DH0086</strain>
    </source>
</reference>
<comment type="subcellular location">
    <subcellularLocation>
        <location evidence="1 5 6">Nucleus</location>
    </subcellularLocation>
</comment>
<dbReference type="InterPro" id="IPR009057">
    <property type="entry name" value="Homeodomain-like_sf"/>
</dbReference>
<feature type="DNA-binding region" description="Homeobox" evidence="5">
    <location>
        <begin position="48"/>
        <end position="107"/>
    </location>
</feature>
<dbReference type="Gene3D" id="1.10.10.60">
    <property type="entry name" value="Homeodomain-like"/>
    <property type="match status" value="1"/>
</dbReference>
<dbReference type="Gramene" id="ONK81014">
    <property type="protein sequence ID" value="ONK81014"/>
    <property type="gene ID" value="A4U43_C01F24310"/>
</dbReference>
<accession>A0A5P1FSM0</accession>
<proteinExistence type="predicted"/>
<dbReference type="GO" id="GO:0005634">
    <property type="term" value="C:nucleus"/>
    <property type="evidence" value="ECO:0007669"/>
    <property type="project" value="UniProtKB-SubCell"/>
</dbReference>
<keyword evidence="3 5" id="KW-0371">Homeobox</keyword>
<name>A0A5P1FSM0_ASPOF</name>
<keyword evidence="2 5" id="KW-0238">DNA-binding</keyword>
<evidence type="ECO:0000313" key="10">
    <source>
        <dbReference type="Proteomes" id="UP000243459"/>
    </source>
</evidence>
<dbReference type="SUPFAM" id="SSF46689">
    <property type="entry name" value="Homeodomain-like"/>
    <property type="match status" value="1"/>
</dbReference>
<dbReference type="PROSITE" id="PS50071">
    <property type="entry name" value="HOMEOBOX_2"/>
    <property type="match status" value="1"/>
</dbReference>
<dbReference type="AlphaFoldDB" id="A0A5P1FSM0"/>
<evidence type="ECO:0000256" key="2">
    <source>
        <dbReference type="ARBA" id="ARBA00023125"/>
    </source>
</evidence>
<feature type="domain" description="Homeobox" evidence="8">
    <location>
        <begin position="46"/>
        <end position="106"/>
    </location>
</feature>
<keyword evidence="4 5" id="KW-0539">Nucleus</keyword>
<protein>
    <recommendedName>
        <fullName evidence="8">Homeobox domain-containing protein</fullName>
    </recommendedName>
</protein>
<dbReference type="CDD" id="cd00086">
    <property type="entry name" value="homeodomain"/>
    <property type="match status" value="1"/>
</dbReference>
<dbReference type="GO" id="GO:0003677">
    <property type="term" value="F:DNA binding"/>
    <property type="evidence" value="ECO:0007669"/>
    <property type="project" value="UniProtKB-UniRule"/>
</dbReference>
<dbReference type="InterPro" id="IPR001356">
    <property type="entry name" value="HD"/>
</dbReference>
<dbReference type="SMART" id="SM00389">
    <property type="entry name" value="HOX"/>
    <property type="match status" value="1"/>
</dbReference>
<evidence type="ECO:0000256" key="6">
    <source>
        <dbReference type="RuleBase" id="RU000682"/>
    </source>
</evidence>
<evidence type="ECO:0000313" key="9">
    <source>
        <dbReference type="EMBL" id="ONK81014.1"/>
    </source>
</evidence>
<evidence type="ECO:0000256" key="1">
    <source>
        <dbReference type="ARBA" id="ARBA00004123"/>
    </source>
</evidence>
<evidence type="ECO:0000256" key="4">
    <source>
        <dbReference type="ARBA" id="ARBA00023242"/>
    </source>
</evidence>
<keyword evidence="10" id="KW-1185">Reference proteome</keyword>
<dbReference type="GO" id="GO:0000981">
    <property type="term" value="F:DNA-binding transcription factor activity, RNA polymerase II-specific"/>
    <property type="evidence" value="ECO:0007669"/>
    <property type="project" value="TreeGrafter"/>
</dbReference>
<dbReference type="Pfam" id="PF00046">
    <property type="entry name" value="Homeodomain"/>
    <property type="match status" value="1"/>
</dbReference>
<sequence length="123" mass="14465">MSASLPDKIPQIIPEPETKLVESTPEPTEIVHEHEPDVKEPVHIKQTRWSMQKRLKKVHVETLERIYSRTKRPTNAMISSIVHLTNLPFKRVVKWFEDKRVEDGVPDHRVPFRRSEPETVSTR</sequence>
<feature type="region of interest" description="Disordered" evidence="7">
    <location>
        <begin position="1"/>
        <end position="41"/>
    </location>
</feature>
<dbReference type="EMBL" id="CM007381">
    <property type="protein sequence ID" value="ONK81014.1"/>
    <property type="molecule type" value="Genomic_DNA"/>
</dbReference>
<gene>
    <name evidence="9" type="ORF">A4U43_C01F24310</name>
</gene>
<dbReference type="PANTHER" id="PTHR15467">
    <property type="entry name" value="ZINC-FINGERS AND HOMEOBOXES RELATED"/>
    <property type="match status" value="1"/>
</dbReference>
<organism evidence="9 10">
    <name type="scientific">Asparagus officinalis</name>
    <name type="common">Garden asparagus</name>
    <dbReference type="NCBI Taxonomy" id="4686"/>
    <lineage>
        <taxon>Eukaryota</taxon>
        <taxon>Viridiplantae</taxon>
        <taxon>Streptophyta</taxon>
        <taxon>Embryophyta</taxon>
        <taxon>Tracheophyta</taxon>
        <taxon>Spermatophyta</taxon>
        <taxon>Magnoliopsida</taxon>
        <taxon>Liliopsida</taxon>
        <taxon>Asparagales</taxon>
        <taxon>Asparagaceae</taxon>
        <taxon>Asparagoideae</taxon>
        <taxon>Asparagus</taxon>
    </lineage>
</organism>
<dbReference type="PANTHER" id="PTHR15467:SF9">
    <property type="entry name" value="HOMEOBOX DOMAIN-CONTAINING PROTEIN"/>
    <property type="match status" value="1"/>
</dbReference>
<evidence type="ECO:0000256" key="5">
    <source>
        <dbReference type="PROSITE-ProRule" id="PRU00108"/>
    </source>
</evidence>
<evidence type="ECO:0000256" key="7">
    <source>
        <dbReference type="SAM" id="MobiDB-lite"/>
    </source>
</evidence>